<proteinExistence type="predicted"/>
<dbReference type="GeneID" id="19831531"/>
<feature type="compositionally biased region" description="Pro residues" evidence="1">
    <location>
        <begin position="87"/>
        <end position="100"/>
    </location>
</feature>
<dbReference type="Proteomes" id="UP000098205">
    <property type="component" value="Segment"/>
</dbReference>
<name>X5LRN0_9ADEN</name>
<accession>X5LRN0</accession>
<dbReference type="KEGG" id="vg:19831531"/>
<gene>
    <name evidence="2" type="primary">ORF20A</name>
</gene>
<evidence type="ECO:0000313" key="3">
    <source>
        <dbReference type="Proteomes" id="UP000098205"/>
    </source>
</evidence>
<keyword evidence="3" id="KW-1185">Reference proteome</keyword>
<dbReference type="EMBL" id="FN824512">
    <property type="protein sequence ID" value="CDO33914.1"/>
    <property type="molecule type" value="Genomic_DNA"/>
</dbReference>
<protein>
    <submittedName>
        <fullName evidence="2">Protein ORF20A</fullName>
    </submittedName>
</protein>
<evidence type="ECO:0000313" key="2">
    <source>
        <dbReference type="EMBL" id="CDO33914.1"/>
    </source>
</evidence>
<evidence type="ECO:0000256" key="1">
    <source>
        <dbReference type="SAM" id="MobiDB-lite"/>
    </source>
</evidence>
<reference evidence="2 3" key="2">
    <citation type="journal article" date="2010" name="J. Virol. Methods">
        <title>Classification of fowl adenoviruses by use of phylogenetic analysis and high-resolution melting-curve analysis of the hexon L1 gene region.</title>
        <authorList>
            <person name="Marek A."/>
            <person name="Gunes A."/>
            <person name="Schulz E."/>
            <person name="Hess M."/>
        </authorList>
    </citation>
    <scope>NUCLEOTIDE SEQUENCE [LARGE SCALE GENOMIC DNA]</scope>
    <source>
        <strain evidence="2 3">IDA4</strain>
    </source>
</reference>
<organism evidence="2 3">
    <name type="scientific">Pigeon adenovirus 1</name>
    <dbReference type="NCBI Taxonomy" id="764030"/>
    <lineage>
        <taxon>Viruses</taxon>
        <taxon>Varidnaviria</taxon>
        <taxon>Bamfordvirae</taxon>
        <taxon>Preplasmiviricota</taxon>
        <taxon>Polisuviricotina</taxon>
        <taxon>Pharingeaviricetes</taxon>
        <taxon>Rowavirales</taxon>
        <taxon>Adenoviridae</taxon>
        <taxon>Aviadenovirus</taxon>
        <taxon>Aviadenovirus columbae</taxon>
        <taxon>Pigeon aviadenovirus A</taxon>
    </lineage>
</organism>
<reference evidence="2 3" key="1">
    <citation type="journal article" date="1998" name="Avian Pathol.">
        <title>Growth analysis of adenoviruses isolated from pigeons in chicken cells and serological characterization of the isolates.</title>
        <authorList>
            <person name="Hess M."/>
            <person name="Prusas C."/>
            <person name="Monreal G."/>
        </authorList>
    </citation>
    <scope>NUCLEOTIDE SEQUENCE [LARGE SCALE GENOMIC DNA]</scope>
    <source>
        <strain evidence="2 3">IDA4</strain>
    </source>
</reference>
<dbReference type="RefSeq" id="YP_009047113.1">
    <property type="nucleotide sequence ID" value="NC_024474.1"/>
</dbReference>
<feature type="region of interest" description="Disordered" evidence="1">
    <location>
        <begin position="77"/>
        <end position="120"/>
    </location>
</feature>
<sequence length="120" mass="13027">MPLSPSSLLTTFQFLFLGLLALSLNTAVALWFVARALFSPPVSPQPARSGDRHLPAPLLRPPRVFFSRRGGSAVVSFNPGYGRLPSSSPPPDFPPPPVPSSPSLSQEEEEHPYDVPRRVV</sequence>
<reference evidence="2 3" key="3">
    <citation type="journal article" date="2014" name="Virology">
        <title>Complete genome sequences of pigeon adenovirus 1 and duck adenovirus 2 extend the number of species within the genus Aviadenovirus.</title>
        <authorList>
            <person name="Marek A."/>
            <person name="Kajan G.L."/>
            <person name="Kosiol C."/>
            <person name="Harrach B."/>
            <person name="Schlotterer C."/>
            <person name="Hess M."/>
        </authorList>
    </citation>
    <scope>NUCLEOTIDE SEQUENCE [LARGE SCALE GENOMIC DNA]</scope>
    <source>
        <strain evidence="2 3">IDA4</strain>
    </source>
</reference>